<dbReference type="PROSITE" id="PS51892">
    <property type="entry name" value="SUBTILASE"/>
    <property type="match status" value="1"/>
</dbReference>
<dbReference type="SUPFAM" id="SSF52743">
    <property type="entry name" value="Subtilisin-like"/>
    <property type="match status" value="1"/>
</dbReference>
<dbReference type="PANTHER" id="PTHR43806">
    <property type="entry name" value="PEPTIDASE S8"/>
    <property type="match status" value="1"/>
</dbReference>
<keyword evidence="2 5" id="KW-0645">Protease</keyword>
<dbReference type="PROSITE" id="PS00138">
    <property type="entry name" value="SUBTILASE_SER"/>
    <property type="match status" value="1"/>
</dbReference>
<accession>A0A6J4HD30</accession>
<sequence length="489" mass="52405">PSSRFWEEERAELPPIRGRDNAPSAISLVFADMPFKRRRSDKELIALVDDVNRQLEDPDDDGEVVLQAIVPSWFCNATPKVIGTGGPGARPVAAPPLDEEWWSSSVDNPHAPFGFHSATLTQLDDRQSGRRHVEVAILDTAPSEEQLAAAYAMWGKQHPLLRSLLHSNDNGERRLRATYAADFLAGTGISLPHDTGIRGHEYTMEDHGLFAAGIIHSLAPEADLHLVEVLSQFGVGSLETIARGVETALERRRDPNGALVINCSFMLSLPRPKRADRSGHPAPNFPWVFDDDSPLLRAWALPLRLVCERAISAGAIVTAAAGNDAELTTDRSGLRPPARYPAAFRSVMGVGALTTDGAPAGYSNFSDEPTSKGLVTFGGDVSVSAPEVSDPLPLTANADYGVLGVYTGELPNPTAMLPARRTGKYPRPLPNHSGWARWAGTSFATPVISGALARAIGQGTPATQAEQTLRDAEAAVSSLGEQTFTVLQG</sequence>
<feature type="active site" description="Charge relay system" evidence="5">
    <location>
        <position position="139"/>
    </location>
</feature>
<dbReference type="GO" id="GO:0004252">
    <property type="term" value="F:serine-type endopeptidase activity"/>
    <property type="evidence" value="ECO:0007669"/>
    <property type="project" value="UniProtKB-UniRule"/>
</dbReference>
<evidence type="ECO:0000256" key="1">
    <source>
        <dbReference type="ARBA" id="ARBA00011073"/>
    </source>
</evidence>
<evidence type="ECO:0000256" key="2">
    <source>
        <dbReference type="ARBA" id="ARBA00022670"/>
    </source>
</evidence>
<name>A0A6J4HD30_9CHLR</name>
<dbReference type="Gene3D" id="3.40.50.200">
    <property type="entry name" value="Peptidase S8/S53 domain"/>
    <property type="match status" value="1"/>
</dbReference>
<dbReference type="GO" id="GO:0006508">
    <property type="term" value="P:proteolysis"/>
    <property type="evidence" value="ECO:0007669"/>
    <property type="project" value="UniProtKB-KW"/>
</dbReference>
<dbReference type="InterPro" id="IPR023828">
    <property type="entry name" value="Peptidase_S8_Ser-AS"/>
</dbReference>
<gene>
    <name evidence="7" type="ORF">AVDCRST_MAG93-408</name>
</gene>
<keyword evidence="3 5" id="KW-0378">Hydrolase</keyword>
<feature type="active site" description="Charge relay system" evidence="5">
    <location>
        <position position="207"/>
    </location>
</feature>
<protein>
    <recommendedName>
        <fullName evidence="6">Peptidase S8/S53 domain-containing protein</fullName>
    </recommendedName>
</protein>
<evidence type="ECO:0000256" key="5">
    <source>
        <dbReference type="PROSITE-ProRule" id="PRU01240"/>
    </source>
</evidence>
<feature type="non-terminal residue" evidence="7">
    <location>
        <position position="1"/>
    </location>
</feature>
<evidence type="ECO:0000259" key="6">
    <source>
        <dbReference type="Pfam" id="PF00082"/>
    </source>
</evidence>
<dbReference type="PANTHER" id="PTHR43806:SF11">
    <property type="entry name" value="CEREVISIN-RELATED"/>
    <property type="match status" value="1"/>
</dbReference>
<dbReference type="InterPro" id="IPR000209">
    <property type="entry name" value="Peptidase_S8/S53_dom"/>
</dbReference>
<proteinExistence type="inferred from homology"/>
<keyword evidence="4 5" id="KW-0720">Serine protease</keyword>
<organism evidence="7">
    <name type="scientific">uncultured Chloroflexia bacterium</name>
    <dbReference type="NCBI Taxonomy" id="1672391"/>
    <lineage>
        <taxon>Bacteria</taxon>
        <taxon>Bacillati</taxon>
        <taxon>Chloroflexota</taxon>
        <taxon>Chloroflexia</taxon>
        <taxon>environmental samples</taxon>
    </lineage>
</organism>
<dbReference type="AlphaFoldDB" id="A0A6J4HD30"/>
<dbReference type="InterPro" id="IPR036852">
    <property type="entry name" value="Peptidase_S8/S53_dom_sf"/>
</dbReference>
<dbReference type="InterPro" id="IPR050131">
    <property type="entry name" value="Peptidase_S8_subtilisin-like"/>
</dbReference>
<reference evidence="7" key="1">
    <citation type="submission" date="2020-02" db="EMBL/GenBank/DDBJ databases">
        <authorList>
            <person name="Meier V. D."/>
        </authorList>
    </citation>
    <scope>NUCLEOTIDE SEQUENCE</scope>
    <source>
        <strain evidence="7">AVDCRST_MAG93</strain>
    </source>
</reference>
<feature type="domain" description="Peptidase S8/S53" evidence="6">
    <location>
        <begin position="204"/>
        <end position="464"/>
    </location>
</feature>
<evidence type="ECO:0000313" key="7">
    <source>
        <dbReference type="EMBL" id="CAA9220236.1"/>
    </source>
</evidence>
<evidence type="ECO:0000256" key="3">
    <source>
        <dbReference type="ARBA" id="ARBA00022801"/>
    </source>
</evidence>
<feature type="active site" description="Charge relay system" evidence="5">
    <location>
        <position position="442"/>
    </location>
</feature>
<dbReference type="EMBL" id="CADCTR010000134">
    <property type="protein sequence ID" value="CAA9220236.1"/>
    <property type="molecule type" value="Genomic_DNA"/>
</dbReference>
<dbReference type="Pfam" id="PF00082">
    <property type="entry name" value="Peptidase_S8"/>
    <property type="match status" value="1"/>
</dbReference>
<evidence type="ECO:0000256" key="4">
    <source>
        <dbReference type="ARBA" id="ARBA00022825"/>
    </source>
</evidence>
<comment type="similarity">
    <text evidence="1 5">Belongs to the peptidase S8 family.</text>
</comment>